<dbReference type="InterPro" id="IPR013830">
    <property type="entry name" value="SGNH_hydro"/>
</dbReference>
<sequence length="382" mass="41155">MPELFEVPITMNLVRGAQELDITNQGLLPHRLPRWARAQCDDPQLAMAEAQPAGCRLVFETRCTEIELEALRTRPAYKGMPMRPDGVYDLVVDGELTAQASLSGGNVLMKDAAAGTEELIAGAPGVIRFTNLPDRPKMVEIWLPHNEITELIALRSDHPLQPCPITRPVWLHHGSSISHGSNALHPTGTWPAVAAAGAGVELINLGMGGAAMLDPFTARTMRDIPADLISVKIGINIVNADLMRLRAFGPAVHGFLDTIRDGHPVTPIIVISAVYCPIHEDTPGPLAPDFSGGTLAFAATGNPTEVAAGKLTLRVIRDELAHIVGERALTDPHLRYVDGLDLYGPADFAEFPLPDRLHPGPQAHDRMGQRFACVIRESSASS</sequence>
<dbReference type="SUPFAM" id="SSF52266">
    <property type="entry name" value="SGNH hydrolase"/>
    <property type="match status" value="1"/>
</dbReference>
<organism evidence="2 3">
    <name type="scientific">Mycolicibacterium aichiense</name>
    <dbReference type="NCBI Taxonomy" id="1799"/>
    <lineage>
        <taxon>Bacteria</taxon>
        <taxon>Bacillati</taxon>
        <taxon>Actinomycetota</taxon>
        <taxon>Actinomycetes</taxon>
        <taxon>Mycobacteriales</taxon>
        <taxon>Mycobacteriaceae</taxon>
        <taxon>Mycolicibacterium</taxon>
    </lineage>
</organism>
<evidence type="ECO:0000313" key="3">
    <source>
        <dbReference type="Proteomes" id="UP000467327"/>
    </source>
</evidence>
<dbReference type="InterPro" id="IPR036514">
    <property type="entry name" value="SGNH_hydro_sf"/>
</dbReference>
<dbReference type="Gene3D" id="2.60.120.260">
    <property type="entry name" value="Galactose-binding domain-like"/>
    <property type="match status" value="1"/>
</dbReference>
<proteinExistence type="predicted"/>
<keyword evidence="3" id="KW-1185">Reference proteome</keyword>
<accession>A0AAD1HKK9</accession>
<name>A0AAD1HKK9_9MYCO</name>
<evidence type="ECO:0000259" key="1">
    <source>
        <dbReference type="Pfam" id="PF13472"/>
    </source>
</evidence>
<dbReference type="Gene3D" id="3.40.50.1110">
    <property type="entry name" value="SGNH hydrolase"/>
    <property type="match status" value="1"/>
</dbReference>
<gene>
    <name evidence="2" type="ORF">MAIC_19250</name>
</gene>
<dbReference type="Proteomes" id="UP000467327">
    <property type="component" value="Chromosome"/>
</dbReference>
<dbReference type="Pfam" id="PF13472">
    <property type="entry name" value="Lipase_GDSL_2"/>
    <property type="match status" value="1"/>
</dbReference>
<dbReference type="KEGG" id="maic:MAIC_19250"/>
<dbReference type="EMBL" id="AP022561">
    <property type="protein sequence ID" value="BBX07122.1"/>
    <property type="molecule type" value="Genomic_DNA"/>
</dbReference>
<evidence type="ECO:0000313" key="2">
    <source>
        <dbReference type="EMBL" id="BBX07122.1"/>
    </source>
</evidence>
<dbReference type="AlphaFoldDB" id="A0AAD1HKK9"/>
<protein>
    <submittedName>
        <fullName evidence="2">Lipase</fullName>
    </submittedName>
</protein>
<dbReference type="RefSeq" id="WP_115319392.1">
    <property type="nucleotide sequence ID" value="NZ_AP022561.1"/>
</dbReference>
<reference evidence="2 3" key="1">
    <citation type="journal article" date="2019" name="Emerg. Microbes Infect.">
        <title>Comprehensive subspecies identification of 175 nontuberculous mycobacteria species based on 7547 genomic profiles.</title>
        <authorList>
            <person name="Matsumoto Y."/>
            <person name="Kinjo T."/>
            <person name="Motooka D."/>
            <person name="Nabeya D."/>
            <person name="Jung N."/>
            <person name="Uechi K."/>
            <person name="Horii T."/>
            <person name="Iida T."/>
            <person name="Fujita J."/>
            <person name="Nakamura S."/>
        </authorList>
    </citation>
    <scope>NUCLEOTIDE SEQUENCE [LARGE SCALE GENOMIC DNA]</scope>
    <source>
        <strain evidence="2 3">JCM 6376</strain>
    </source>
</reference>
<feature type="domain" description="SGNH hydrolase-type esterase" evidence="1">
    <location>
        <begin position="174"/>
        <end position="365"/>
    </location>
</feature>